<feature type="transmembrane region" description="Helical" evidence="1">
    <location>
        <begin position="224"/>
        <end position="243"/>
    </location>
</feature>
<keyword evidence="1" id="KW-1133">Transmembrane helix</keyword>
<accession>A0ABS8I7H6</accession>
<gene>
    <name evidence="3" type="ORF">LC586_11405</name>
</gene>
<dbReference type="InterPro" id="IPR025509">
    <property type="entry name" value="DUF4396"/>
</dbReference>
<name>A0ABS8I7H6_9NOSO</name>
<feature type="transmembrane region" description="Helical" evidence="1">
    <location>
        <begin position="6"/>
        <end position="27"/>
    </location>
</feature>
<evidence type="ECO:0000313" key="3">
    <source>
        <dbReference type="EMBL" id="MCC5599821.1"/>
    </source>
</evidence>
<dbReference type="Proteomes" id="UP001199525">
    <property type="component" value="Unassembled WGS sequence"/>
</dbReference>
<keyword evidence="4" id="KW-1185">Reference proteome</keyword>
<feature type="transmembrane region" description="Helical" evidence="1">
    <location>
        <begin position="74"/>
        <end position="96"/>
    </location>
</feature>
<dbReference type="EMBL" id="JAIVFQ010000012">
    <property type="protein sequence ID" value="MCC5599821.1"/>
    <property type="molecule type" value="Genomic_DNA"/>
</dbReference>
<reference evidence="3 4" key="1">
    <citation type="journal article" date="2021" name="Microorganisms">
        <title>Genome Evolution of Filamentous Cyanobacterium Nostoc Species: From Facultative Symbiosis to Free Living.</title>
        <authorList>
            <person name="Huo D."/>
            <person name="Li H."/>
            <person name="Cai F."/>
            <person name="Guo X."/>
            <person name="Qiao Z."/>
            <person name="Wang W."/>
            <person name="Yu G."/>
            <person name="Li R."/>
        </authorList>
    </citation>
    <scope>NUCLEOTIDE SEQUENCE [LARGE SCALE GENOMIC DNA]</scope>
    <source>
        <strain evidence="3 4">CHAB 5714</strain>
    </source>
</reference>
<keyword evidence="1" id="KW-0472">Membrane</keyword>
<dbReference type="Pfam" id="PF14342">
    <property type="entry name" value="DUF4396"/>
    <property type="match status" value="1"/>
</dbReference>
<proteinExistence type="predicted"/>
<dbReference type="RefSeq" id="WP_229484639.1">
    <property type="nucleotide sequence ID" value="NZ_JAIVFQ010000012.1"/>
</dbReference>
<evidence type="ECO:0000313" key="4">
    <source>
        <dbReference type="Proteomes" id="UP001199525"/>
    </source>
</evidence>
<feature type="domain" description="DUF4396" evidence="2">
    <location>
        <begin position="147"/>
        <end position="283"/>
    </location>
</feature>
<evidence type="ECO:0000256" key="1">
    <source>
        <dbReference type="SAM" id="Phobius"/>
    </source>
</evidence>
<feature type="transmembrane region" description="Helical" evidence="1">
    <location>
        <begin position="187"/>
        <end position="203"/>
    </location>
</feature>
<protein>
    <submittedName>
        <fullName evidence="3">DUF4396 domain-containing protein</fullName>
    </submittedName>
</protein>
<keyword evidence="1" id="KW-0812">Transmembrane</keyword>
<feature type="transmembrane region" description="Helical" evidence="1">
    <location>
        <begin position="158"/>
        <end position="181"/>
    </location>
</feature>
<sequence>MRSKSILWIALLTLTLGLVLITPRLGVSQNSPNSIESIPNSIAQSPPVSQPAGNSNMSSMNMSGMNEANFKSSAWIDTVLIVWFSLTVLSVVYVAWDAFTSNPELTVMKWGWLLVTLYTGVIGAALYILSCKEPAPMQHEEFVKPLWKQTVGSTIHCLAGDATGIIVAAAITMTLGLPMWLDVISEYFFGFAFGLFVFQSLFMKDMLGGSYLKAVRRSFMPEWLSMNAVMAGMIPVMVILMSHDMTAMEPTSIRFWGVMSLATVVGFVVAFPVNMWLVAVGLKHGMGTARALGKGGHSLAAEREQITATSDKVPASNADTDQIMEGM</sequence>
<feature type="transmembrane region" description="Helical" evidence="1">
    <location>
        <begin position="108"/>
        <end position="129"/>
    </location>
</feature>
<evidence type="ECO:0000259" key="2">
    <source>
        <dbReference type="Pfam" id="PF14342"/>
    </source>
</evidence>
<organism evidence="3 4">
    <name type="scientific">Nostoc favosum CHAB5714</name>
    <dbReference type="NCBI Taxonomy" id="2780399"/>
    <lineage>
        <taxon>Bacteria</taxon>
        <taxon>Bacillati</taxon>
        <taxon>Cyanobacteriota</taxon>
        <taxon>Cyanophyceae</taxon>
        <taxon>Nostocales</taxon>
        <taxon>Nostocaceae</taxon>
        <taxon>Nostoc</taxon>
        <taxon>Nostoc favosum</taxon>
    </lineage>
</organism>
<comment type="caution">
    <text evidence="3">The sequence shown here is derived from an EMBL/GenBank/DDBJ whole genome shotgun (WGS) entry which is preliminary data.</text>
</comment>
<feature type="transmembrane region" description="Helical" evidence="1">
    <location>
        <begin position="255"/>
        <end position="282"/>
    </location>
</feature>